<dbReference type="Pfam" id="PF01475">
    <property type="entry name" value="FUR"/>
    <property type="match status" value="1"/>
</dbReference>
<dbReference type="InterPro" id="IPR043135">
    <property type="entry name" value="Fur_C"/>
</dbReference>
<sequence length="142" mass="15796">MTSLASQHGFNGDGRRVRLTKNDRLVLSALEEADAPLKAYDLLERLKAQGIGAPMTVYRALDRLQKQGLVHKLDGLGAFMVCKHGEPHEVETFLICRQCDSVEEIKDVAESLHQLAHHATDAFDFKAGLIRVEIRGLCKDCN</sequence>
<dbReference type="PANTHER" id="PTHR33202">
    <property type="entry name" value="ZINC UPTAKE REGULATION PROTEIN"/>
    <property type="match status" value="1"/>
</dbReference>
<dbReference type="RefSeq" id="WP_189575366.1">
    <property type="nucleotide sequence ID" value="NZ_BMXU01000002.1"/>
</dbReference>
<dbReference type="EMBL" id="JBHRVA010000003">
    <property type="protein sequence ID" value="MFC3303123.1"/>
    <property type="molecule type" value="Genomic_DNA"/>
</dbReference>
<keyword evidence="5" id="KW-0238">DNA-binding</keyword>
<dbReference type="InterPro" id="IPR002481">
    <property type="entry name" value="FUR"/>
</dbReference>
<proteinExistence type="inferred from homology"/>
<evidence type="ECO:0000256" key="3">
    <source>
        <dbReference type="ARBA" id="ARBA00022833"/>
    </source>
</evidence>
<dbReference type="Proteomes" id="UP001595607">
    <property type="component" value="Unassembled WGS sequence"/>
</dbReference>
<dbReference type="Gene3D" id="1.10.10.10">
    <property type="entry name" value="Winged helix-like DNA-binding domain superfamily/Winged helix DNA-binding domain"/>
    <property type="match status" value="1"/>
</dbReference>
<dbReference type="InterPro" id="IPR036388">
    <property type="entry name" value="WH-like_DNA-bd_sf"/>
</dbReference>
<gene>
    <name evidence="7" type="ORF">ACFONP_10310</name>
</gene>
<evidence type="ECO:0000256" key="4">
    <source>
        <dbReference type="ARBA" id="ARBA00023015"/>
    </source>
</evidence>
<evidence type="ECO:0000256" key="1">
    <source>
        <dbReference type="ARBA" id="ARBA00007957"/>
    </source>
</evidence>
<keyword evidence="3" id="KW-0862">Zinc</keyword>
<evidence type="ECO:0000313" key="8">
    <source>
        <dbReference type="Proteomes" id="UP001595607"/>
    </source>
</evidence>
<comment type="caution">
    <text evidence="7">The sequence shown here is derived from an EMBL/GenBank/DDBJ whole genome shotgun (WGS) entry which is preliminary data.</text>
</comment>
<keyword evidence="8" id="KW-1185">Reference proteome</keyword>
<dbReference type="PANTHER" id="PTHR33202:SF6">
    <property type="entry name" value="ZINC UPTAKE REGULATION PROTEIN"/>
    <property type="match status" value="1"/>
</dbReference>
<reference evidence="8" key="1">
    <citation type="journal article" date="2019" name="Int. J. Syst. Evol. Microbiol.">
        <title>The Global Catalogue of Microorganisms (GCM) 10K type strain sequencing project: providing services to taxonomists for standard genome sequencing and annotation.</title>
        <authorList>
            <consortium name="The Broad Institute Genomics Platform"/>
            <consortium name="The Broad Institute Genome Sequencing Center for Infectious Disease"/>
            <person name="Wu L."/>
            <person name="Ma J."/>
        </authorList>
    </citation>
    <scope>NUCLEOTIDE SEQUENCE [LARGE SCALE GENOMIC DNA]</scope>
    <source>
        <strain evidence="8">KCTC 22245</strain>
    </source>
</reference>
<evidence type="ECO:0000256" key="5">
    <source>
        <dbReference type="ARBA" id="ARBA00023125"/>
    </source>
</evidence>
<keyword evidence="2" id="KW-0678">Repressor</keyword>
<keyword evidence="4" id="KW-0805">Transcription regulation</keyword>
<keyword evidence="6" id="KW-0804">Transcription</keyword>
<evidence type="ECO:0000313" key="7">
    <source>
        <dbReference type="EMBL" id="MFC3303123.1"/>
    </source>
</evidence>
<name>A0ABV7MCN5_9PROT</name>
<dbReference type="InterPro" id="IPR036390">
    <property type="entry name" value="WH_DNA-bd_sf"/>
</dbReference>
<accession>A0ABV7MCN5</accession>
<dbReference type="Gene3D" id="3.30.1490.190">
    <property type="match status" value="1"/>
</dbReference>
<organism evidence="7 8">
    <name type="scientific">Parvularcula lutaonensis</name>
    <dbReference type="NCBI Taxonomy" id="491923"/>
    <lineage>
        <taxon>Bacteria</taxon>
        <taxon>Pseudomonadati</taxon>
        <taxon>Pseudomonadota</taxon>
        <taxon>Alphaproteobacteria</taxon>
        <taxon>Parvularculales</taxon>
        <taxon>Parvularculaceae</taxon>
        <taxon>Parvularcula</taxon>
    </lineage>
</organism>
<comment type="similarity">
    <text evidence="1">Belongs to the Fur family.</text>
</comment>
<evidence type="ECO:0000256" key="2">
    <source>
        <dbReference type="ARBA" id="ARBA00022491"/>
    </source>
</evidence>
<protein>
    <submittedName>
        <fullName evidence="7">Fur family transcriptional regulator</fullName>
    </submittedName>
</protein>
<dbReference type="SUPFAM" id="SSF46785">
    <property type="entry name" value="Winged helix' DNA-binding domain"/>
    <property type="match status" value="1"/>
</dbReference>
<evidence type="ECO:0000256" key="6">
    <source>
        <dbReference type="ARBA" id="ARBA00023163"/>
    </source>
</evidence>